<dbReference type="Pfam" id="PF04178">
    <property type="entry name" value="Got1"/>
    <property type="match status" value="1"/>
</dbReference>
<keyword evidence="10" id="KW-1185">Reference proteome</keyword>
<keyword evidence="6 8" id="KW-0472">Membrane</keyword>
<proteinExistence type="inferred from homology"/>
<dbReference type="EMBL" id="MBFU01000136">
    <property type="protein sequence ID" value="PWA01729.1"/>
    <property type="molecule type" value="Genomic_DNA"/>
</dbReference>
<gene>
    <name evidence="9" type="ORF">BB558_002141</name>
</gene>
<feature type="transmembrane region" description="Helical" evidence="8">
    <location>
        <begin position="96"/>
        <end position="116"/>
    </location>
</feature>
<dbReference type="AlphaFoldDB" id="A0A2U1J9N3"/>
<dbReference type="Proteomes" id="UP000245591">
    <property type="component" value="Unassembled WGS sequence"/>
</dbReference>
<evidence type="ECO:0000313" key="10">
    <source>
        <dbReference type="Proteomes" id="UP000245591"/>
    </source>
</evidence>
<evidence type="ECO:0000256" key="5">
    <source>
        <dbReference type="ARBA" id="ARBA00022989"/>
    </source>
</evidence>
<comment type="subcellular location">
    <subcellularLocation>
        <location evidence="8">Golgi apparatus membrane</location>
        <topology evidence="8">Multi-pass membrane protein</topology>
    </subcellularLocation>
    <subcellularLocation>
        <location evidence="1">Membrane</location>
        <topology evidence="1">Multi-pass membrane protein</topology>
    </subcellularLocation>
</comment>
<feature type="transmembrane region" description="Helical" evidence="8">
    <location>
        <begin position="122"/>
        <end position="143"/>
    </location>
</feature>
<accession>A0A2U1J9N3</accession>
<evidence type="ECO:0000256" key="4">
    <source>
        <dbReference type="ARBA" id="ARBA00022927"/>
    </source>
</evidence>
<keyword evidence="5 8" id="KW-1133">Transmembrane helix</keyword>
<keyword evidence="8" id="KW-0333">Golgi apparatus</keyword>
<evidence type="ECO:0000256" key="8">
    <source>
        <dbReference type="RuleBase" id="RU363111"/>
    </source>
</evidence>
<comment type="caution">
    <text evidence="9">The sequence shown here is derived from an EMBL/GenBank/DDBJ whole genome shotgun (WGS) entry which is preliminary data.</text>
</comment>
<organism evidence="9 10">
    <name type="scientific">Smittium angustum</name>
    <dbReference type="NCBI Taxonomy" id="133377"/>
    <lineage>
        <taxon>Eukaryota</taxon>
        <taxon>Fungi</taxon>
        <taxon>Fungi incertae sedis</taxon>
        <taxon>Zoopagomycota</taxon>
        <taxon>Kickxellomycotina</taxon>
        <taxon>Harpellomycetes</taxon>
        <taxon>Harpellales</taxon>
        <taxon>Legeriomycetaceae</taxon>
        <taxon>Smittium</taxon>
    </lineage>
</organism>
<evidence type="ECO:0000256" key="3">
    <source>
        <dbReference type="ARBA" id="ARBA00022692"/>
    </source>
</evidence>
<keyword evidence="3 8" id="KW-0812">Transmembrane</keyword>
<protein>
    <recommendedName>
        <fullName evidence="8">Protein transport protein SFT2</fullName>
    </recommendedName>
</protein>
<comment type="similarity">
    <text evidence="7 8">Belongs to the SFT2 family.</text>
</comment>
<dbReference type="InterPro" id="IPR011691">
    <property type="entry name" value="Vesicle_transpt_SFT2"/>
</dbReference>
<sequence>MSLPFHMRSGVDTTMISDPFGQDPGLFGLTRTERLYAFGACIIAGFILMIVGVAMLFSSNTSGFAIMYSIGNLLSLFSLGFLVGFKKQIKMAFAPVRLIAGLVYLVFLILTLIIAFTNGSGLICLIFVLIQFCALVWYSASYIPFGRKIIKSMCGSILD</sequence>
<feature type="transmembrane region" description="Helical" evidence="8">
    <location>
        <begin position="35"/>
        <end position="57"/>
    </location>
</feature>
<dbReference type="GO" id="GO:0000139">
    <property type="term" value="C:Golgi membrane"/>
    <property type="evidence" value="ECO:0007669"/>
    <property type="project" value="UniProtKB-SubCell"/>
</dbReference>
<evidence type="ECO:0000256" key="1">
    <source>
        <dbReference type="ARBA" id="ARBA00004141"/>
    </source>
</evidence>
<evidence type="ECO:0000256" key="7">
    <source>
        <dbReference type="ARBA" id="ARBA00025800"/>
    </source>
</evidence>
<dbReference type="GO" id="GO:0015031">
    <property type="term" value="P:protein transport"/>
    <property type="evidence" value="ECO:0007669"/>
    <property type="project" value="UniProtKB-KW"/>
</dbReference>
<keyword evidence="2 8" id="KW-0813">Transport</keyword>
<evidence type="ECO:0000256" key="6">
    <source>
        <dbReference type="ARBA" id="ARBA00023136"/>
    </source>
</evidence>
<dbReference type="GO" id="GO:0016192">
    <property type="term" value="P:vesicle-mediated transport"/>
    <property type="evidence" value="ECO:0007669"/>
    <property type="project" value="InterPro"/>
</dbReference>
<evidence type="ECO:0000313" key="9">
    <source>
        <dbReference type="EMBL" id="PWA01729.1"/>
    </source>
</evidence>
<feature type="transmembrane region" description="Helical" evidence="8">
    <location>
        <begin position="63"/>
        <end position="84"/>
    </location>
</feature>
<dbReference type="PANTHER" id="PTHR23137">
    <property type="entry name" value="VESICLE TRANSPORT PROTEIN-RELATED"/>
    <property type="match status" value="1"/>
</dbReference>
<evidence type="ECO:0000256" key="2">
    <source>
        <dbReference type="ARBA" id="ARBA00022448"/>
    </source>
</evidence>
<name>A0A2U1J9N3_SMIAN</name>
<comment type="function">
    <text evidence="8">Nonessential protein required for the fusion of transport vesicles derived from the endocytic pathway with the Golgi complex.</text>
</comment>
<keyword evidence="4 8" id="KW-0653">Protein transport</keyword>
<reference evidence="9 10" key="1">
    <citation type="journal article" date="2018" name="MBio">
        <title>Comparative Genomics Reveals the Core Gene Toolbox for the Fungus-Insect Symbiosis.</title>
        <authorList>
            <person name="Wang Y."/>
            <person name="Stata M."/>
            <person name="Wang W."/>
            <person name="Stajich J.E."/>
            <person name="White M.M."/>
            <person name="Moncalvo J.M."/>
        </authorList>
    </citation>
    <scope>NUCLEOTIDE SEQUENCE [LARGE SCALE GENOMIC DNA]</scope>
    <source>
        <strain evidence="9 10">AUS-126-30</strain>
    </source>
</reference>
<dbReference type="InterPro" id="IPR007305">
    <property type="entry name" value="Vesicle_transpt_Got1/SFT2"/>
</dbReference>
<dbReference type="PANTHER" id="PTHR23137:SF6">
    <property type="entry name" value="VESICLE TRANSPORT PROTEIN"/>
    <property type="match status" value="1"/>
</dbReference>